<protein>
    <submittedName>
        <fullName evidence="1">Uncharacterized protein</fullName>
    </submittedName>
</protein>
<proteinExistence type="predicted"/>
<sequence>MTETKHALSRAEDIAKVILKDRSVYSWHAGLWTACRESRRVVARHDIDLVRPEEEDTAALMLSSRLGAEQWRQVVPSEDLFCISGSNKKPSDLDWPCLVDESLETPPKNVAFEFDPSWAVALESRPEDPFIWDTPRASFELALLSKLIFDWVLKGRVRCKMGLEKSRSQTYEIRSR</sequence>
<dbReference type="Proteomes" id="UP000245910">
    <property type="component" value="Chromosome III"/>
</dbReference>
<evidence type="ECO:0000313" key="1">
    <source>
        <dbReference type="EMBL" id="CEI70255.1"/>
    </source>
</evidence>
<dbReference type="AlphaFoldDB" id="A0A2L2U4T5"/>
<reference evidence="2" key="1">
    <citation type="submission" date="2014-10" db="EMBL/GenBank/DDBJ databases">
        <authorList>
            <person name="King R."/>
        </authorList>
    </citation>
    <scope>NUCLEOTIDE SEQUENCE [LARGE SCALE GENOMIC DNA]</scope>
    <source>
        <strain evidence="2">A3/5</strain>
    </source>
</reference>
<keyword evidence="2" id="KW-1185">Reference proteome</keyword>
<dbReference type="EMBL" id="LN649231">
    <property type="protein sequence ID" value="CEI70255.1"/>
    <property type="molecule type" value="Genomic_DNA"/>
</dbReference>
<dbReference type="PROSITE" id="PS51257">
    <property type="entry name" value="PROKAR_LIPOPROTEIN"/>
    <property type="match status" value="1"/>
</dbReference>
<organism evidence="1 2">
    <name type="scientific">Fusarium venenatum</name>
    <dbReference type="NCBI Taxonomy" id="56646"/>
    <lineage>
        <taxon>Eukaryota</taxon>
        <taxon>Fungi</taxon>
        <taxon>Dikarya</taxon>
        <taxon>Ascomycota</taxon>
        <taxon>Pezizomycotina</taxon>
        <taxon>Sordariomycetes</taxon>
        <taxon>Hypocreomycetidae</taxon>
        <taxon>Hypocreales</taxon>
        <taxon>Nectriaceae</taxon>
        <taxon>Fusarium</taxon>
    </lineage>
</organism>
<name>A0A2L2U4T5_9HYPO</name>
<evidence type="ECO:0000313" key="2">
    <source>
        <dbReference type="Proteomes" id="UP000245910"/>
    </source>
</evidence>
<accession>A0A2L2U4T5</accession>